<comment type="caution">
    <text evidence="2">The sequence shown here is derived from an EMBL/GenBank/DDBJ whole genome shotgun (WGS) entry which is preliminary data.</text>
</comment>
<dbReference type="AlphaFoldDB" id="A0AAJ0D506"/>
<reference evidence="2" key="1">
    <citation type="submission" date="2023-04" db="EMBL/GenBank/DDBJ databases">
        <title>Black Yeasts Isolated from many extreme environments.</title>
        <authorList>
            <person name="Coleine C."/>
            <person name="Stajich J.E."/>
            <person name="Selbmann L."/>
        </authorList>
    </citation>
    <scope>NUCLEOTIDE SEQUENCE</scope>
    <source>
        <strain evidence="2">CCFEE 5312</strain>
    </source>
</reference>
<evidence type="ECO:0000313" key="2">
    <source>
        <dbReference type="EMBL" id="KAK3046247.1"/>
    </source>
</evidence>
<keyword evidence="3" id="KW-1185">Reference proteome</keyword>
<protein>
    <submittedName>
        <fullName evidence="2">Uncharacterized protein</fullName>
    </submittedName>
</protein>
<gene>
    <name evidence="2" type="ORF">LTR09_012239</name>
</gene>
<feature type="region of interest" description="Disordered" evidence="1">
    <location>
        <begin position="1"/>
        <end position="42"/>
    </location>
</feature>
<evidence type="ECO:0000313" key="3">
    <source>
        <dbReference type="Proteomes" id="UP001271007"/>
    </source>
</evidence>
<dbReference type="Proteomes" id="UP001271007">
    <property type="component" value="Unassembled WGS sequence"/>
</dbReference>
<dbReference type="EMBL" id="JAWDJX010000103">
    <property type="protein sequence ID" value="KAK3046247.1"/>
    <property type="molecule type" value="Genomic_DNA"/>
</dbReference>
<organism evidence="2 3">
    <name type="scientific">Extremus antarcticus</name>
    <dbReference type="NCBI Taxonomy" id="702011"/>
    <lineage>
        <taxon>Eukaryota</taxon>
        <taxon>Fungi</taxon>
        <taxon>Dikarya</taxon>
        <taxon>Ascomycota</taxon>
        <taxon>Pezizomycotina</taxon>
        <taxon>Dothideomycetes</taxon>
        <taxon>Dothideomycetidae</taxon>
        <taxon>Mycosphaerellales</taxon>
        <taxon>Extremaceae</taxon>
        <taxon>Extremus</taxon>
    </lineage>
</organism>
<proteinExistence type="predicted"/>
<evidence type="ECO:0000256" key="1">
    <source>
        <dbReference type="SAM" id="MobiDB-lite"/>
    </source>
</evidence>
<sequence>MKLDVMGILSPKRLRQGRQPIEDLERQGRTATPPNPIPNPQRHLPITESPPIVEPISLSPCSWDIGKAPKFPCLSWTEGCGGWADRAGYGCDRCTGKKKSTPPASKPSLGSRPMLSIVKTLLNKYTYDKATTENIGHATREEAATAIYLILAALRAVAHQSLPLFATSDGRASSSRKVLADYECYPATLPGLSFYLSSFHAMAGISFFVCLAESFHKHVGRQQYPNMLYIRTPADLIDCLPRPEWWAHRQTVLNSPSQASTMVDLVLERNSKLECRPWLIKNDDRPQLISALQRGLLALETAVRITLSSHAERLTRNPNQGHHDGPVHIRLAQELKMRYGGYIADEDGADGLARQLISYDRNLVALLLCRVMECIVHSTSVCITRRSMFGSIPEPFPWP</sequence>
<name>A0AAJ0D506_9PEZI</name>
<accession>A0AAJ0D506</accession>